<dbReference type="InterPro" id="IPR018490">
    <property type="entry name" value="cNMP-bd_dom_sf"/>
</dbReference>
<evidence type="ECO:0000313" key="3">
    <source>
        <dbReference type="EMBL" id="KAK7473624.1"/>
    </source>
</evidence>
<proteinExistence type="predicted"/>
<feature type="compositionally biased region" description="Polar residues" evidence="1">
    <location>
        <begin position="666"/>
        <end position="681"/>
    </location>
</feature>
<feature type="region of interest" description="Disordered" evidence="1">
    <location>
        <begin position="128"/>
        <end position="155"/>
    </location>
</feature>
<protein>
    <recommendedName>
        <fullName evidence="2">Cyclic nucleotide-binding domain-containing protein</fullName>
    </recommendedName>
</protein>
<dbReference type="Gene3D" id="2.60.120.10">
    <property type="entry name" value="Jelly Rolls"/>
    <property type="match status" value="2"/>
</dbReference>
<gene>
    <name evidence="3" type="ORF">BaRGS_00035102</name>
</gene>
<dbReference type="EMBL" id="JACVVK020000462">
    <property type="protein sequence ID" value="KAK7473624.1"/>
    <property type="molecule type" value="Genomic_DNA"/>
</dbReference>
<evidence type="ECO:0000259" key="2">
    <source>
        <dbReference type="PROSITE" id="PS50042"/>
    </source>
</evidence>
<dbReference type="SMART" id="SM00100">
    <property type="entry name" value="cNMP"/>
    <property type="match status" value="1"/>
</dbReference>
<sequence length="722" mass="82157">MANHSPNALHRSNTLQSSLMRSRRWSTPGHTKPALDLYTHYINGVNENAAMLREHRKWLVKTADGRSRGERRAAYNAVLSTATTAATILAWSRDKYKSVRKRQQCLDYYQDKERTTPNSTLTRKTTMSRLSERARSRESTVRRISHGSMLSHPDTEQEEKVKNIRTFWWYCRVIKAICKLGLDMQKLSMFKTEKTALSELYYVSISGTATGDEEDNQILFFDKSLFTRKRATSRMPEWAENLMIKKPEQRKPAEVERLKHLLSSMRSFREKFTDSMRTKMCNKGRVVLRQGHYGQDFYFIFSGSVFIQIDLVDAKTGEVTPSTENIIRSGESFGEIALLGDGTRSASVVCREPTELCRIDKDTFLDICPALFEQQLQEKIQFAREFKLFENFTDEQLKQLCFLSQVLYIPHGRVMELDWGTANYAYFVMRGRVSLIKEFEVSDETEEDVREDSAESKEDRGAGSGVGQAKPGGAASPTVEKKRPPSGSTHKRFACVGTLRAGQSTDLRILTLEPPSIPPITLLSEGARVLRVAVRNFSRFAPWRHTEEYLKKRYKPLKIPSSKSLIARYLRDVNWFTFRKCVIGTLQRERKGQLVANIPATSKGSSGWARWPGFDPDADVKSGILSERGARSEIDDFPLVKLPPPQAPKRRAADAAPAKVPDFLKQRTTTGIVDPTEQSPPVHNDRRLILLPPVKRTPTFLRKSLAPKTDPLQSKPPSRPLV</sequence>
<feature type="region of interest" description="Disordered" evidence="1">
    <location>
        <begin position="666"/>
        <end position="722"/>
    </location>
</feature>
<dbReference type="PROSITE" id="PS50042">
    <property type="entry name" value="CNMP_BINDING_3"/>
    <property type="match status" value="1"/>
</dbReference>
<dbReference type="Pfam" id="PF00027">
    <property type="entry name" value="cNMP_binding"/>
    <property type="match status" value="1"/>
</dbReference>
<feature type="domain" description="Cyclic nucleotide-binding" evidence="2">
    <location>
        <begin position="269"/>
        <end position="385"/>
    </location>
</feature>
<feature type="compositionally biased region" description="Basic and acidic residues" evidence="1">
    <location>
        <begin position="130"/>
        <end position="141"/>
    </location>
</feature>
<dbReference type="SUPFAM" id="SSF51206">
    <property type="entry name" value="cAMP-binding domain-like"/>
    <property type="match status" value="2"/>
</dbReference>
<evidence type="ECO:0000313" key="4">
    <source>
        <dbReference type="Proteomes" id="UP001519460"/>
    </source>
</evidence>
<dbReference type="InterPro" id="IPR018488">
    <property type="entry name" value="cNMP-bd_CS"/>
</dbReference>
<feature type="compositionally biased region" description="Polar residues" evidence="1">
    <location>
        <begin position="1"/>
        <end position="20"/>
    </location>
</feature>
<dbReference type="Proteomes" id="UP001519460">
    <property type="component" value="Unassembled WGS sequence"/>
</dbReference>
<evidence type="ECO:0000256" key="1">
    <source>
        <dbReference type="SAM" id="MobiDB-lite"/>
    </source>
</evidence>
<dbReference type="AlphaFoldDB" id="A0ABD0JFT9"/>
<feature type="compositionally biased region" description="Basic and acidic residues" evidence="1">
    <location>
        <begin position="451"/>
        <end position="461"/>
    </location>
</feature>
<dbReference type="InterPro" id="IPR014710">
    <property type="entry name" value="RmlC-like_jellyroll"/>
</dbReference>
<reference evidence="3 4" key="1">
    <citation type="journal article" date="2023" name="Sci. Data">
        <title>Genome assembly of the Korean intertidal mud-creeper Batillaria attramentaria.</title>
        <authorList>
            <person name="Patra A.K."/>
            <person name="Ho P.T."/>
            <person name="Jun S."/>
            <person name="Lee S.J."/>
            <person name="Kim Y."/>
            <person name="Won Y.J."/>
        </authorList>
    </citation>
    <scope>NUCLEOTIDE SEQUENCE [LARGE SCALE GENOMIC DNA]</scope>
    <source>
        <strain evidence="3">Wonlab-2016</strain>
    </source>
</reference>
<dbReference type="PROSITE" id="PS00889">
    <property type="entry name" value="CNMP_BINDING_2"/>
    <property type="match status" value="1"/>
</dbReference>
<keyword evidence="4" id="KW-1185">Reference proteome</keyword>
<dbReference type="PANTHER" id="PTHR23011">
    <property type="entry name" value="CYCLIC NUCLEOTIDE-BINDING DOMAIN CONTAINING PROTEIN"/>
    <property type="match status" value="1"/>
</dbReference>
<dbReference type="InterPro" id="IPR000595">
    <property type="entry name" value="cNMP-bd_dom"/>
</dbReference>
<accession>A0ABD0JFT9</accession>
<feature type="region of interest" description="Disordered" evidence="1">
    <location>
        <begin position="444"/>
        <end position="491"/>
    </location>
</feature>
<name>A0ABD0JFT9_9CAEN</name>
<dbReference type="CDD" id="cd00038">
    <property type="entry name" value="CAP_ED"/>
    <property type="match status" value="1"/>
</dbReference>
<feature type="region of interest" description="Disordered" evidence="1">
    <location>
        <begin position="1"/>
        <end position="29"/>
    </location>
</feature>
<comment type="caution">
    <text evidence="3">The sequence shown here is derived from an EMBL/GenBank/DDBJ whole genome shotgun (WGS) entry which is preliminary data.</text>
</comment>
<dbReference type="PANTHER" id="PTHR23011:SF42">
    <property type="entry name" value="CYCLIC NUCLEOTIDE-BINDING DOMAIN-CONTAINING PROTEIN"/>
    <property type="match status" value="1"/>
</dbReference>
<organism evidence="3 4">
    <name type="scientific">Batillaria attramentaria</name>
    <dbReference type="NCBI Taxonomy" id="370345"/>
    <lineage>
        <taxon>Eukaryota</taxon>
        <taxon>Metazoa</taxon>
        <taxon>Spiralia</taxon>
        <taxon>Lophotrochozoa</taxon>
        <taxon>Mollusca</taxon>
        <taxon>Gastropoda</taxon>
        <taxon>Caenogastropoda</taxon>
        <taxon>Sorbeoconcha</taxon>
        <taxon>Cerithioidea</taxon>
        <taxon>Batillariidae</taxon>
        <taxon>Batillaria</taxon>
    </lineage>
</organism>